<keyword evidence="1" id="KW-0560">Oxidoreductase</keyword>
<proteinExistence type="predicted"/>
<evidence type="ECO:0000313" key="1">
    <source>
        <dbReference type="EMBL" id="UWZ51364.1"/>
    </source>
</evidence>
<dbReference type="RefSeq" id="WP_162189888.1">
    <property type="nucleotide sequence ID" value="NZ_CP073767.1"/>
</dbReference>
<gene>
    <name evidence="1" type="ORF">Daura_32010</name>
</gene>
<dbReference type="Proteomes" id="UP001058003">
    <property type="component" value="Chromosome"/>
</dbReference>
<sequence>MPTELVPIFASAPESPFADDPVVQLRCDPAALPEPLRQDFTALSGDFDNLADDLWLKSEYVFRQRRFGRFVVDLETGATEPLEDQPFYQSTDVNHYAGGIERRFESLEKRTQDNTFLAALMRSVLALLPARDRDRATRWECGVHLMRIIARPGQPGFPAPEGMHRDGHAFTALTLMRRTDVDGAVSRFATPDGAVYRELVMQEPGDTVVFQDPRCMHDVTPIEVRPGAPVGVRDICGFSVNPVEA</sequence>
<name>A0A9Q9IDD3_9ACTN</name>
<dbReference type="KEGG" id="daur:Daura_32010"/>
<dbReference type="GO" id="GO:0051213">
    <property type="term" value="F:dioxygenase activity"/>
    <property type="evidence" value="ECO:0007669"/>
    <property type="project" value="UniProtKB-KW"/>
</dbReference>
<dbReference type="Gene3D" id="2.60.120.620">
    <property type="entry name" value="q2cbj1_9rhob like domain"/>
    <property type="match status" value="1"/>
</dbReference>
<dbReference type="AlphaFoldDB" id="A0A9Q9IDD3"/>
<keyword evidence="2" id="KW-1185">Reference proteome</keyword>
<keyword evidence="1" id="KW-0223">Dioxygenase</keyword>
<protein>
    <submittedName>
        <fullName evidence="1">2OG-Fe dioxygenase family protein</fullName>
    </submittedName>
</protein>
<dbReference type="EMBL" id="CP073767">
    <property type="protein sequence ID" value="UWZ51364.1"/>
    <property type="molecule type" value="Genomic_DNA"/>
</dbReference>
<reference evidence="1" key="1">
    <citation type="submission" date="2021-04" db="EMBL/GenBank/DDBJ databases">
        <title>Dactylosporangium aurantiacum NRRL B-8018 full assembly.</title>
        <authorList>
            <person name="Hartkoorn R.C."/>
            <person name="Beaudoing E."/>
            <person name="Hot D."/>
        </authorList>
    </citation>
    <scope>NUCLEOTIDE SEQUENCE</scope>
    <source>
        <strain evidence="1">NRRL B-8018</strain>
    </source>
</reference>
<dbReference type="InterPro" id="IPR018724">
    <property type="entry name" value="2OG-Fe_dioxygenase"/>
</dbReference>
<evidence type="ECO:0000313" key="2">
    <source>
        <dbReference type="Proteomes" id="UP001058003"/>
    </source>
</evidence>
<accession>A0A9Q9IDD3</accession>
<organism evidence="1 2">
    <name type="scientific">Dactylosporangium aurantiacum</name>
    <dbReference type="NCBI Taxonomy" id="35754"/>
    <lineage>
        <taxon>Bacteria</taxon>
        <taxon>Bacillati</taxon>
        <taxon>Actinomycetota</taxon>
        <taxon>Actinomycetes</taxon>
        <taxon>Micromonosporales</taxon>
        <taxon>Micromonosporaceae</taxon>
        <taxon>Dactylosporangium</taxon>
    </lineage>
</organism>
<dbReference type="Pfam" id="PF10014">
    <property type="entry name" value="2OG-Fe_Oxy_2"/>
    <property type="match status" value="1"/>
</dbReference>